<sequence>MKAEDIQKIATELGHPLSHIAIAIAQFEHSSSSQLSYFVDQKPTYISEFDFPAEKLDFLDLKDRDGNRQKQLIFKIYDFRTAELTSDLFDIPTSMPFFELDFNFEKWTKYMFKKYKFPSN</sequence>
<protein>
    <submittedName>
        <fullName evidence="1">Uncharacterized protein</fullName>
    </submittedName>
</protein>
<name>A0A0D1K7Y7_9LACO</name>
<gene>
    <name evidence="1" type="ORF">QX99_00822</name>
</gene>
<dbReference type="AlphaFoldDB" id="A0A0D1K7Y7"/>
<proteinExistence type="predicted"/>
<organism evidence="1 2">
    <name type="scientific">Weissella cibaria</name>
    <dbReference type="NCBI Taxonomy" id="137591"/>
    <lineage>
        <taxon>Bacteria</taxon>
        <taxon>Bacillati</taxon>
        <taxon>Bacillota</taxon>
        <taxon>Bacilli</taxon>
        <taxon>Lactobacillales</taxon>
        <taxon>Lactobacillaceae</taxon>
        <taxon>Weissella</taxon>
    </lineage>
</organism>
<comment type="caution">
    <text evidence="1">The sequence shown here is derived from an EMBL/GenBank/DDBJ whole genome shotgun (WGS) entry which is preliminary data.</text>
</comment>
<accession>A0A0D1K7Y7</accession>
<dbReference type="RefSeq" id="WP_043711053.1">
    <property type="nucleotide sequence ID" value="NZ_JALOCT010000004.1"/>
</dbReference>
<evidence type="ECO:0000313" key="1">
    <source>
        <dbReference type="EMBL" id="KIU21064.1"/>
    </source>
</evidence>
<reference evidence="1 2" key="1">
    <citation type="journal article" date="2015" name="Microbiology (Mosc.)">
        <title>Genomics of the Weissella cibaria species with an examination of its metabolic traits.</title>
        <authorList>
            <person name="Lynch K.M."/>
            <person name="Lucid A."/>
            <person name="Arendt E.K."/>
            <person name="Sleator R.D."/>
            <person name="Lucey B."/>
            <person name="Coffey A."/>
        </authorList>
    </citation>
    <scope>NUCLEOTIDE SEQUENCE [LARGE SCALE GENOMIC DNA]</scope>
    <source>
        <strain evidence="1 2">MG1</strain>
    </source>
</reference>
<dbReference type="STRING" id="137591.AO080_04580"/>
<dbReference type="EMBL" id="JWHU01000012">
    <property type="protein sequence ID" value="KIU21064.1"/>
    <property type="molecule type" value="Genomic_DNA"/>
</dbReference>
<dbReference type="PATRIC" id="fig|137591.25.peg.792"/>
<dbReference type="Proteomes" id="UP000032287">
    <property type="component" value="Unassembled WGS sequence"/>
</dbReference>
<evidence type="ECO:0000313" key="2">
    <source>
        <dbReference type="Proteomes" id="UP000032287"/>
    </source>
</evidence>
<keyword evidence="2" id="KW-1185">Reference proteome</keyword>